<comment type="caution">
    <text evidence="1">The sequence shown here is derived from an EMBL/GenBank/DDBJ whole genome shotgun (WGS) entry which is preliminary data.</text>
</comment>
<evidence type="ECO:0000313" key="1">
    <source>
        <dbReference type="EMBL" id="TCL32385.1"/>
    </source>
</evidence>
<sequence length="121" mass="13828">MQRWWNGSGGTVSDLPSYGYRRVMRDHGLLLERRPKQPGIARRHDGRVAVETSNTRWCSDGFEFHCDDGERLRVTFALDCCDREAISWVASLHGHSDDDVRDVMLEAVERRFGQTLPAAPI</sequence>
<organism evidence="1 2">
    <name type="scientific">Azotobacter chroococcum</name>
    <dbReference type="NCBI Taxonomy" id="353"/>
    <lineage>
        <taxon>Bacteria</taxon>
        <taxon>Pseudomonadati</taxon>
        <taxon>Pseudomonadota</taxon>
        <taxon>Gammaproteobacteria</taxon>
        <taxon>Pseudomonadales</taxon>
        <taxon>Pseudomonadaceae</taxon>
        <taxon>Azotobacter</taxon>
    </lineage>
</organism>
<dbReference type="GO" id="GO:0015074">
    <property type="term" value="P:DNA integration"/>
    <property type="evidence" value="ECO:0007669"/>
    <property type="project" value="InterPro"/>
</dbReference>
<evidence type="ECO:0000313" key="2">
    <source>
        <dbReference type="Proteomes" id="UP000295169"/>
    </source>
</evidence>
<protein>
    <submittedName>
        <fullName evidence="1">Uncharacterized protein</fullName>
    </submittedName>
</protein>
<dbReference type="Proteomes" id="UP000295169">
    <property type="component" value="Unassembled WGS sequence"/>
</dbReference>
<accession>A0A4R1PRE7</accession>
<dbReference type="EMBL" id="SMMU01000008">
    <property type="protein sequence ID" value="TCL32385.1"/>
    <property type="molecule type" value="Genomic_DNA"/>
</dbReference>
<name>A0A4R1PRE7_9GAMM</name>
<dbReference type="AlphaFoldDB" id="A0A4R1PRE7"/>
<gene>
    <name evidence="1" type="ORF">EV691_108156</name>
</gene>
<proteinExistence type="predicted"/>
<reference evidence="1 2" key="1">
    <citation type="submission" date="2019-03" db="EMBL/GenBank/DDBJ databases">
        <title>Genomic Encyclopedia of Type Strains, Phase IV (KMG-IV): sequencing the most valuable type-strain genomes for metagenomic binning, comparative biology and taxonomic classification.</title>
        <authorList>
            <person name="Goeker M."/>
        </authorList>
    </citation>
    <scope>NUCLEOTIDE SEQUENCE [LARGE SCALE GENOMIC DNA]</scope>
    <source>
        <strain evidence="1 2">DSM 2286</strain>
    </source>
</reference>